<accession>A0AAN6YBZ1</accession>
<evidence type="ECO:0000313" key="3">
    <source>
        <dbReference type="Proteomes" id="UP001301769"/>
    </source>
</evidence>
<dbReference type="EMBL" id="MU858076">
    <property type="protein sequence ID" value="KAK4215816.1"/>
    <property type="molecule type" value="Genomic_DNA"/>
</dbReference>
<gene>
    <name evidence="2" type="ORF">QBC37DRAFT_371722</name>
</gene>
<dbReference type="AlphaFoldDB" id="A0AAN6YBZ1"/>
<dbReference type="SUPFAM" id="SSF52540">
    <property type="entry name" value="P-loop containing nucleoside triphosphate hydrolases"/>
    <property type="match status" value="1"/>
</dbReference>
<dbReference type="Proteomes" id="UP001301769">
    <property type="component" value="Unassembled WGS sequence"/>
</dbReference>
<dbReference type="InterPro" id="IPR027417">
    <property type="entry name" value="P-loop_NTPase"/>
</dbReference>
<dbReference type="Gene3D" id="3.40.50.300">
    <property type="entry name" value="P-loop containing nucleotide triphosphate hydrolases"/>
    <property type="match status" value="1"/>
</dbReference>
<reference evidence="2" key="2">
    <citation type="submission" date="2023-05" db="EMBL/GenBank/DDBJ databases">
        <authorList>
            <consortium name="Lawrence Berkeley National Laboratory"/>
            <person name="Steindorff A."/>
            <person name="Hensen N."/>
            <person name="Bonometti L."/>
            <person name="Westerberg I."/>
            <person name="Brannstrom I.O."/>
            <person name="Guillou S."/>
            <person name="Cros-Aarteil S."/>
            <person name="Calhoun S."/>
            <person name="Haridas S."/>
            <person name="Kuo A."/>
            <person name="Mondo S."/>
            <person name="Pangilinan J."/>
            <person name="Riley R."/>
            <person name="Labutti K."/>
            <person name="Andreopoulos B."/>
            <person name="Lipzen A."/>
            <person name="Chen C."/>
            <person name="Yanf M."/>
            <person name="Daum C."/>
            <person name="Ng V."/>
            <person name="Clum A."/>
            <person name="Ohm R."/>
            <person name="Martin F."/>
            <person name="Silar P."/>
            <person name="Natvig D."/>
            <person name="Lalanne C."/>
            <person name="Gautier V."/>
            <person name="Ament-Velasquez S.L."/>
            <person name="Kruys A."/>
            <person name="Hutchinson M.I."/>
            <person name="Powell A.J."/>
            <person name="Barry K."/>
            <person name="Miller A.N."/>
            <person name="Grigoriev I.V."/>
            <person name="Debuchy R."/>
            <person name="Gladieux P."/>
            <person name="Thoren M.H."/>
            <person name="Johannesson H."/>
        </authorList>
    </citation>
    <scope>NUCLEOTIDE SEQUENCE</scope>
    <source>
        <strain evidence="2">PSN293</strain>
    </source>
</reference>
<evidence type="ECO:0000256" key="1">
    <source>
        <dbReference type="SAM" id="MobiDB-lite"/>
    </source>
</evidence>
<comment type="caution">
    <text evidence="2">The sequence shown here is derived from an EMBL/GenBank/DDBJ whole genome shotgun (WGS) entry which is preliminary data.</text>
</comment>
<name>A0AAN6YBZ1_9PEZI</name>
<feature type="non-terminal residue" evidence="2">
    <location>
        <position position="159"/>
    </location>
</feature>
<feature type="region of interest" description="Disordered" evidence="1">
    <location>
        <begin position="1"/>
        <end position="40"/>
    </location>
</feature>
<organism evidence="2 3">
    <name type="scientific">Rhypophila decipiens</name>
    <dbReference type="NCBI Taxonomy" id="261697"/>
    <lineage>
        <taxon>Eukaryota</taxon>
        <taxon>Fungi</taxon>
        <taxon>Dikarya</taxon>
        <taxon>Ascomycota</taxon>
        <taxon>Pezizomycotina</taxon>
        <taxon>Sordariomycetes</taxon>
        <taxon>Sordariomycetidae</taxon>
        <taxon>Sordariales</taxon>
        <taxon>Naviculisporaceae</taxon>
        <taxon>Rhypophila</taxon>
    </lineage>
</organism>
<protein>
    <submittedName>
        <fullName evidence="2">Uncharacterized protein</fullName>
    </submittedName>
</protein>
<evidence type="ECO:0000313" key="2">
    <source>
        <dbReference type="EMBL" id="KAK4215816.1"/>
    </source>
</evidence>
<keyword evidence="3" id="KW-1185">Reference proteome</keyword>
<proteinExistence type="predicted"/>
<reference evidence="2" key="1">
    <citation type="journal article" date="2023" name="Mol. Phylogenet. Evol.">
        <title>Genome-scale phylogeny and comparative genomics of the fungal order Sordariales.</title>
        <authorList>
            <person name="Hensen N."/>
            <person name="Bonometti L."/>
            <person name="Westerberg I."/>
            <person name="Brannstrom I.O."/>
            <person name="Guillou S."/>
            <person name="Cros-Aarteil S."/>
            <person name="Calhoun S."/>
            <person name="Haridas S."/>
            <person name="Kuo A."/>
            <person name="Mondo S."/>
            <person name="Pangilinan J."/>
            <person name="Riley R."/>
            <person name="LaButti K."/>
            <person name="Andreopoulos B."/>
            <person name="Lipzen A."/>
            <person name="Chen C."/>
            <person name="Yan M."/>
            <person name="Daum C."/>
            <person name="Ng V."/>
            <person name="Clum A."/>
            <person name="Steindorff A."/>
            <person name="Ohm R.A."/>
            <person name="Martin F."/>
            <person name="Silar P."/>
            <person name="Natvig D.O."/>
            <person name="Lalanne C."/>
            <person name="Gautier V."/>
            <person name="Ament-Velasquez S.L."/>
            <person name="Kruys A."/>
            <person name="Hutchinson M.I."/>
            <person name="Powell A.J."/>
            <person name="Barry K."/>
            <person name="Miller A.N."/>
            <person name="Grigoriev I.V."/>
            <person name="Debuchy R."/>
            <person name="Gladieux P."/>
            <person name="Hiltunen Thoren M."/>
            <person name="Johannesson H."/>
        </authorList>
    </citation>
    <scope>NUCLEOTIDE SEQUENCE</scope>
    <source>
        <strain evidence="2">PSN293</strain>
    </source>
</reference>
<feature type="compositionally biased region" description="Polar residues" evidence="1">
    <location>
        <begin position="15"/>
        <end position="37"/>
    </location>
</feature>
<sequence>MNPLPSCDLDMEGQPGTTNQSGDGNQMFANFGGSQKNIEGGNYESGGGTMHFVTNINHGPAESAPSSKVSRVIPFPRNEDIVNRAHIFARLDTLLPPKSEYQSAALWGLGGSGKTQVALEYAYRRCRDDPACSVFWVHADNETTFAHDYKTMARKLGLG</sequence>